<evidence type="ECO:0000313" key="7">
    <source>
        <dbReference type="Proteomes" id="UP000729733"/>
    </source>
</evidence>
<dbReference type="PANTHER" id="PTHR30483:SF6">
    <property type="entry name" value="PERIPLASMIC BINDING PROTEIN OF ABC TRANSPORTER FOR NATURAL AMINO ACIDS"/>
    <property type="match status" value="1"/>
</dbReference>
<dbReference type="AlphaFoldDB" id="A0A964BP51"/>
<evidence type="ECO:0000256" key="4">
    <source>
        <dbReference type="ARBA" id="ARBA00022970"/>
    </source>
</evidence>
<dbReference type="RefSeq" id="WP_229638593.1">
    <property type="nucleotide sequence ID" value="NZ_JADWDC010000002.1"/>
</dbReference>
<dbReference type="InterPro" id="IPR028082">
    <property type="entry name" value="Peripla_BP_I"/>
</dbReference>
<evidence type="ECO:0000259" key="5">
    <source>
        <dbReference type="Pfam" id="PF13458"/>
    </source>
</evidence>
<reference evidence="6" key="1">
    <citation type="journal article" date="2021" name="Antonie Van Leeuwenhoek">
        <title>Draft genome and description of Waterburya agarophytonicola gen. nov. sp. nov. (Pleurocapsales, Cyanobacteria): a seaweed symbiont.</title>
        <authorList>
            <person name="Bonthond G."/>
            <person name="Shalygin S."/>
            <person name="Bayer T."/>
            <person name="Weinberger F."/>
        </authorList>
    </citation>
    <scope>NUCLEOTIDE SEQUENCE</scope>
    <source>
        <strain evidence="6">KI4</strain>
    </source>
</reference>
<dbReference type="EMBL" id="JADWDC010000002">
    <property type="protein sequence ID" value="MCC0175591.1"/>
    <property type="molecule type" value="Genomic_DNA"/>
</dbReference>
<dbReference type="PANTHER" id="PTHR30483">
    <property type="entry name" value="LEUCINE-SPECIFIC-BINDING PROTEIN"/>
    <property type="match status" value="1"/>
</dbReference>
<dbReference type="InterPro" id="IPR028081">
    <property type="entry name" value="Leu-bd"/>
</dbReference>
<keyword evidence="7" id="KW-1185">Reference proteome</keyword>
<keyword evidence="2" id="KW-0813">Transport</keyword>
<dbReference type="GO" id="GO:0006865">
    <property type="term" value="P:amino acid transport"/>
    <property type="evidence" value="ECO:0007669"/>
    <property type="project" value="UniProtKB-KW"/>
</dbReference>
<evidence type="ECO:0000256" key="2">
    <source>
        <dbReference type="ARBA" id="ARBA00022448"/>
    </source>
</evidence>
<dbReference type="Gene3D" id="3.40.50.2300">
    <property type="match status" value="2"/>
</dbReference>
<proteinExistence type="inferred from homology"/>
<comment type="similarity">
    <text evidence="1">Belongs to the leucine-binding protein family.</text>
</comment>
<evidence type="ECO:0000256" key="1">
    <source>
        <dbReference type="ARBA" id="ARBA00010062"/>
    </source>
</evidence>
<keyword evidence="3" id="KW-0732">Signal</keyword>
<name>A0A964BP51_9CYAN</name>
<evidence type="ECO:0000256" key="3">
    <source>
        <dbReference type="ARBA" id="ARBA00022729"/>
    </source>
</evidence>
<keyword evidence="4" id="KW-0029">Amino-acid transport</keyword>
<dbReference type="InterPro" id="IPR051010">
    <property type="entry name" value="BCAA_transport"/>
</dbReference>
<protein>
    <submittedName>
        <fullName evidence="6">Amino acid ABC transporter substrate-binding protein</fullName>
    </submittedName>
</protein>
<dbReference type="PRINTS" id="PR00337">
    <property type="entry name" value="LEUILEVALBP"/>
</dbReference>
<evidence type="ECO:0000313" key="6">
    <source>
        <dbReference type="EMBL" id="MCC0175591.1"/>
    </source>
</evidence>
<accession>A0A964BP51</accession>
<dbReference type="SUPFAM" id="SSF53822">
    <property type="entry name" value="Periplasmic binding protein-like I"/>
    <property type="match status" value="1"/>
</dbReference>
<dbReference type="CDD" id="cd06268">
    <property type="entry name" value="PBP1_ABC_transporter_LIVBP-like"/>
    <property type="match status" value="1"/>
</dbReference>
<gene>
    <name evidence="6" type="ORF">I4641_01170</name>
</gene>
<sequence length="466" mass="50260">MSSKKETTVLLLTLLITISAIAGGLWWFNKNKQESFIVDSNKDILVPVDESPSPQISAGNEILISEGVTPEKEAGRQAISDGDYPQAVSFLEESLSRKPNDPEALIYLNNARIGQNKAYSIAVPVPIGTEITTSEEILRGVAQAQNEINQQGGINGVPLKVLIVNDDNDPQTAKAIAQNLVKNKDILAVVGHFSSGVTLAAAPIYQENGLVAISPSSTSVAISKMGNNIFRTVPSDRFTSNAIAEYALKKLNKNRAVVVYNSQSAYSNSLRDTFTTDLVSNGGEIAIEVDLSQGNYNPAEILQKAQIEQADILVFLNDSTTLDKSYLMVQLNNNQLPMLAGDSFYKPQTLQIAGEKAVGLVLAVPWHISSNTNSDFPESSRRLWGGDVNWRTAMAYDAVQAIIAGLTGDPSRQGIQKTLSQSGFSFDGASGKVKFLASGDRNSPVQLVTVQPGKRSSYGYDFEIVK</sequence>
<dbReference type="InterPro" id="IPR000709">
    <property type="entry name" value="Leu_Ile_Val-bd"/>
</dbReference>
<comment type="caution">
    <text evidence="6">The sequence shown here is derived from an EMBL/GenBank/DDBJ whole genome shotgun (WGS) entry which is preliminary data.</text>
</comment>
<dbReference type="Proteomes" id="UP000729733">
    <property type="component" value="Unassembled WGS sequence"/>
</dbReference>
<dbReference type="Pfam" id="PF13458">
    <property type="entry name" value="Peripla_BP_6"/>
    <property type="match status" value="1"/>
</dbReference>
<organism evidence="6 7">
    <name type="scientific">Waterburya agarophytonicola KI4</name>
    <dbReference type="NCBI Taxonomy" id="2874699"/>
    <lineage>
        <taxon>Bacteria</taxon>
        <taxon>Bacillati</taxon>
        <taxon>Cyanobacteriota</taxon>
        <taxon>Cyanophyceae</taxon>
        <taxon>Pleurocapsales</taxon>
        <taxon>Hyellaceae</taxon>
        <taxon>Waterburya</taxon>
        <taxon>Waterburya agarophytonicola</taxon>
    </lineage>
</organism>
<feature type="domain" description="Leucine-binding protein" evidence="5">
    <location>
        <begin position="134"/>
        <end position="451"/>
    </location>
</feature>